<protein>
    <submittedName>
        <fullName evidence="1">Uncharacterized protein</fullName>
    </submittedName>
</protein>
<proteinExistence type="predicted"/>
<dbReference type="GeneID" id="18820911"/>
<gene>
    <name evidence="1" type="ORF">SERLADRAFT_477012</name>
</gene>
<organism>
    <name type="scientific">Serpula lacrymans var. lacrymans (strain S7.9)</name>
    <name type="common">Dry rot fungus</name>
    <dbReference type="NCBI Taxonomy" id="578457"/>
    <lineage>
        <taxon>Eukaryota</taxon>
        <taxon>Fungi</taxon>
        <taxon>Dikarya</taxon>
        <taxon>Basidiomycota</taxon>
        <taxon>Agaricomycotina</taxon>
        <taxon>Agaricomycetes</taxon>
        <taxon>Agaricomycetidae</taxon>
        <taxon>Boletales</taxon>
        <taxon>Coniophorineae</taxon>
        <taxon>Serpulaceae</taxon>
        <taxon>Serpula</taxon>
    </lineage>
</organism>
<evidence type="ECO:0000313" key="1">
    <source>
        <dbReference type="EMBL" id="EGO20621.1"/>
    </source>
</evidence>
<dbReference type="KEGG" id="sla:SERLADRAFT_477012"/>
<dbReference type="HOGENOM" id="CLU_2980526_0_0_1"/>
<dbReference type="AlphaFoldDB" id="F8P864"/>
<accession>F8P864</accession>
<name>F8P864_SERL9</name>
<dbReference type="Proteomes" id="UP000008064">
    <property type="component" value="Unassembled WGS sequence"/>
</dbReference>
<dbReference type="RefSeq" id="XP_007322587.1">
    <property type="nucleotide sequence ID" value="XM_007322525.1"/>
</dbReference>
<dbReference type="EMBL" id="GL945440">
    <property type="protein sequence ID" value="EGO20621.1"/>
    <property type="molecule type" value="Genomic_DNA"/>
</dbReference>
<sequence>MYNPVKLETHLKNQNCYSPTHDLYLLPVGQDYPGLPHIGNLTTMAAPVGIAVTIAPAT</sequence>
<reference evidence="1" key="1">
    <citation type="submission" date="2011-04" db="EMBL/GenBank/DDBJ databases">
        <title>Evolution of plant cell wall degrading machinery underlies the functional diversity of forest fungi.</title>
        <authorList>
            <consortium name="US DOE Joint Genome Institute (JGI-PGF)"/>
            <person name="Eastwood D.C."/>
            <person name="Floudas D."/>
            <person name="Binder M."/>
            <person name="Majcherczyk A."/>
            <person name="Schneider P."/>
            <person name="Aerts A."/>
            <person name="Asiegbu F.O."/>
            <person name="Baker S.E."/>
            <person name="Barry K."/>
            <person name="Bendiksby M."/>
            <person name="Blumentritt M."/>
            <person name="Coutinho P.M."/>
            <person name="Cullen D."/>
            <person name="Cullen D."/>
            <person name="Gathman A."/>
            <person name="Goodell B."/>
            <person name="Henrissat B."/>
            <person name="Ihrmark K."/>
            <person name="Kauserud H."/>
            <person name="Kohler A."/>
            <person name="LaButti K."/>
            <person name="Lapidus A."/>
            <person name="Lavin J.L."/>
            <person name="Lee Y.-H."/>
            <person name="Lindquist E."/>
            <person name="Lilly W."/>
            <person name="Lucas S."/>
            <person name="Morin E."/>
            <person name="Murat C."/>
            <person name="Oguiza J.A."/>
            <person name="Park J."/>
            <person name="Pisabarro A.G."/>
            <person name="Riley R."/>
            <person name="Rosling A."/>
            <person name="Salamov A."/>
            <person name="Schmidt O."/>
            <person name="Schmutz J."/>
            <person name="Skrede I."/>
            <person name="Stenlid J."/>
            <person name="Wiebenga A."/>
            <person name="Xie X."/>
            <person name="Kues U."/>
            <person name="Hibbett D.S."/>
            <person name="Hoffmeister D."/>
            <person name="Hogberg N."/>
            <person name="Martin F."/>
            <person name="Grigoriev I.V."/>
            <person name="Watkinson S.C."/>
        </authorList>
    </citation>
    <scope>NUCLEOTIDE SEQUENCE</scope>
    <source>
        <strain evidence="1">S7.9</strain>
    </source>
</reference>